<proteinExistence type="predicted"/>
<evidence type="ECO:0000256" key="1">
    <source>
        <dbReference type="SAM" id="Phobius"/>
    </source>
</evidence>
<evidence type="ECO:0000313" key="3">
    <source>
        <dbReference type="WBParaSite" id="Pan_g11441.t1"/>
    </source>
</evidence>
<reference evidence="2" key="1">
    <citation type="journal article" date="2013" name="Genetics">
        <title>The draft genome and transcriptome of Panagrellus redivivus are shaped by the harsh demands of a free-living lifestyle.</title>
        <authorList>
            <person name="Srinivasan J."/>
            <person name="Dillman A.R."/>
            <person name="Macchietto M.G."/>
            <person name="Heikkinen L."/>
            <person name="Lakso M."/>
            <person name="Fracchia K.M."/>
            <person name="Antoshechkin I."/>
            <person name="Mortazavi A."/>
            <person name="Wong G."/>
            <person name="Sternberg P.W."/>
        </authorList>
    </citation>
    <scope>NUCLEOTIDE SEQUENCE [LARGE SCALE GENOMIC DNA]</scope>
    <source>
        <strain evidence="2">MT8872</strain>
    </source>
</reference>
<name>A0A7E4UQ28_PANRE</name>
<feature type="transmembrane region" description="Helical" evidence="1">
    <location>
        <begin position="93"/>
        <end position="113"/>
    </location>
</feature>
<dbReference type="AlphaFoldDB" id="A0A7E4UQ28"/>
<protein>
    <submittedName>
        <fullName evidence="3">Transmembrane protein</fullName>
    </submittedName>
</protein>
<accession>A0A7E4UQ28</accession>
<keyword evidence="2" id="KW-1185">Reference proteome</keyword>
<feature type="transmembrane region" description="Helical" evidence="1">
    <location>
        <begin position="134"/>
        <end position="157"/>
    </location>
</feature>
<organism evidence="2 3">
    <name type="scientific">Panagrellus redivivus</name>
    <name type="common">Microworm</name>
    <dbReference type="NCBI Taxonomy" id="6233"/>
    <lineage>
        <taxon>Eukaryota</taxon>
        <taxon>Metazoa</taxon>
        <taxon>Ecdysozoa</taxon>
        <taxon>Nematoda</taxon>
        <taxon>Chromadorea</taxon>
        <taxon>Rhabditida</taxon>
        <taxon>Tylenchina</taxon>
        <taxon>Panagrolaimomorpha</taxon>
        <taxon>Panagrolaimoidea</taxon>
        <taxon>Panagrolaimidae</taxon>
        <taxon>Panagrellus</taxon>
    </lineage>
</organism>
<dbReference type="WBParaSite" id="Pan_g11441.t1">
    <property type="protein sequence ID" value="Pan_g11441.t1"/>
    <property type="gene ID" value="Pan_g11441"/>
</dbReference>
<feature type="transmembrane region" description="Helical" evidence="1">
    <location>
        <begin position="177"/>
        <end position="200"/>
    </location>
</feature>
<evidence type="ECO:0000313" key="2">
    <source>
        <dbReference type="Proteomes" id="UP000492821"/>
    </source>
</evidence>
<keyword evidence="1" id="KW-0812">Transmembrane</keyword>
<dbReference type="Proteomes" id="UP000492821">
    <property type="component" value="Unassembled WGS sequence"/>
</dbReference>
<sequence>MTSTLFNQQKELKNEARFTWLCGLVSPPVFFIALYLTTILFSAFIGMTCGGGISVKCPVPILQAFASFSSMDLKKKRDAIENWDLTGFSSSKAAMLIFSWVALLSSAIGLFGFRQARFFAFYGRKVLDDVRCQIYPLYYLIPSILVYVFSFVLLLFWTHFVLYDQLSGVTNVKPEDVAPLLFFTLLPLITVWAVAIYIAFGLAKSVCYLHALCSGWFDTSTPPRRMSAWIREIRSSRGTFSAPGSRLNSFRRSKRRSTRSLGNININTVEAGEVAAAEPLNRSYASEDGTETWRSQKLEVIEEEETNIDTGEVHD</sequence>
<reference evidence="3" key="2">
    <citation type="submission" date="2020-10" db="UniProtKB">
        <authorList>
            <consortium name="WormBaseParasite"/>
        </authorList>
    </citation>
    <scope>IDENTIFICATION</scope>
</reference>
<keyword evidence="1" id="KW-1133">Transmembrane helix</keyword>
<feature type="transmembrane region" description="Helical" evidence="1">
    <location>
        <begin position="20"/>
        <end position="45"/>
    </location>
</feature>
<keyword evidence="1" id="KW-0472">Membrane</keyword>